<keyword evidence="7 9" id="KW-1133">Transmembrane helix</keyword>
<dbReference type="RefSeq" id="WP_283433769.1">
    <property type="nucleotide sequence ID" value="NZ_FXUG01000009.1"/>
</dbReference>
<keyword evidence="4" id="KW-0328">Glycosyltransferase</keyword>
<reference evidence="11 12" key="1">
    <citation type="submission" date="2017-05" db="EMBL/GenBank/DDBJ databases">
        <authorList>
            <person name="Varghese N."/>
            <person name="Submissions S."/>
        </authorList>
    </citation>
    <scope>NUCLEOTIDE SEQUENCE [LARGE SCALE GENOMIC DNA]</scope>
    <source>
        <strain evidence="11 12">DSM 25457</strain>
    </source>
</reference>
<feature type="transmembrane region" description="Helical" evidence="9">
    <location>
        <begin position="364"/>
        <end position="385"/>
    </location>
</feature>
<dbReference type="InterPro" id="IPR029044">
    <property type="entry name" value="Nucleotide-diphossugar_trans"/>
</dbReference>
<evidence type="ECO:0000256" key="2">
    <source>
        <dbReference type="ARBA" id="ARBA00004760"/>
    </source>
</evidence>
<evidence type="ECO:0000256" key="1">
    <source>
        <dbReference type="ARBA" id="ARBA00004141"/>
    </source>
</evidence>
<comment type="pathway">
    <text evidence="3">Sphingolipid metabolism.</text>
</comment>
<keyword evidence="12" id="KW-1185">Reference proteome</keyword>
<dbReference type="EMBL" id="FXUG01000009">
    <property type="protein sequence ID" value="SMP66145.1"/>
    <property type="molecule type" value="Genomic_DNA"/>
</dbReference>
<evidence type="ECO:0000256" key="4">
    <source>
        <dbReference type="ARBA" id="ARBA00022676"/>
    </source>
</evidence>
<keyword evidence="6 9" id="KW-0812">Transmembrane</keyword>
<evidence type="ECO:0000256" key="3">
    <source>
        <dbReference type="ARBA" id="ARBA00004991"/>
    </source>
</evidence>
<protein>
    <submittedName>
        <fullName evidence="11">Glycosyltransferase, catalytic subunit of cellulose synthase and poly-beta-1,6-N-acetylglucosamine synthase</fullName>
    </submittedName>
</protein>
<dbReference type="InterPro" id="IPR001173">
    <property type="entry name" value="Glyco_trans_2-like"/>
</dbReference>
<feature type="transmembrane region" description="Helical" evidence="9">
    <location>
        <begin position="314"/>
        <end position="335"/>
    </location>
</feature>
<dbReference type="PANTHER" id="PTHR12726">
    <property type="entry name" value="CERAMIDE GLUCOSYLTRANSFERASE"/>
    <property type="match status" value="1"/>
</dbReference>
<sequence length="427" mass="47296">MTLLLLTQGLSVTLAVIALVNTGWVWYLTSLLRQPRRIGPPESCEKAAILLCLRGADPMLSSCLKRLMSQDHPDFEVLVAIDSPSDPAWPIVQDAIEKFGNQRLHAWSLSQRRKTCGLKNSSLVELYDRVDPSVGVIVLADADLQSHATWLRELVAPLADPSVGVTFGNRWFLPSEPTFGSMIRQVWNAPGLIVMSAFKIPWAGSMAIRRSLFDSGEIRDKWCHSIVDDGPVRVAAKAQNRKMQFVPSLIMANREVCDIPFAFNFIRRQLTWTRTYVNGLWPLMMTYHFVALVANVAVFVTALIGWQVDNTSVVVISLLAAAISVTMANIHAALIDTAARKVIRSQGESTPQNESQDTLGMRGLIVLPTIVGLANLLGLIASFYATFARQIVWRGVTYEIRGPWQVRLLSETSPQSAKPTETCNESL</sequence>
<name>A0ABY1QB23_9BACT</name>
<evidence type="ECO:0000313" key="12">
    <source>
        <dbReference type="Proteomes" id="UP001158067"/>
    </source>
</evidence>
<dbReference type="Proteomes" id="UP001158067">
    <property type="component" value="Unassembled WGS sequence"/>
</dbReference>
<feature type="transmembrane region" description="Helical" evidence="9">
    <location>
        <begin position="289"/>
        <end position="308"/>
    </location>
</feature>
<evidence type="ECO:0000256" key="9">
    <source>
        <dbReference type="SAM" id="Phobius"/>
    </source>
</evidence>
<evidence type="ECO:0000259" key="10">
    <source>
        <dbReference type="Pfam" id="PF00535"/>
    </source>
</evidence>
<dbReference type="SUPFAM" id="SSF53448">
    <property type="entry name" value="Nucleotide-diphospho-sugar transferases"/>
    <property type="match status" value="1"/>
</dbReference>
<gene>
    <name evidence="11" type="ORF">SAMN06265222_109202</name>
</gene>
<dbReference type="PANTHER" id="PTHR12726:SF0">
    <property type="entry name" value="CERAMIDE GLUCOSYLTRANSFERASE"/>
    <property type="match status" value="1"/>
</dbReference>
<feature type="domain" description="Glycosyltransferase 2-like" evidence="10">
    <location>
        <begin position="57"/>
        <end position="186"/>
    </location>
</feature>
<evidence type="ECO:0000256" key="8">
    <source>
        <dbReference type="ARBA" id="ARBA00023136"/>
    </source>
</evidence>
<comment type="subcellular location">
    <subcellularLocation>
        <location evidence="1">Membrane</location>
        <topology evidence="1">Multi-pass membrane protein</topology>
    </subcellularLocation>
</comment>
<evidence type="ECO:0000256" key="7">
    <source>
        <dbReference type="ARBA" id="ARBA00022989"/>
    </source>
</evidence>
<organism evidence="11 12">
    <name type="scientific">Neorhodopirellula lusitana</name>
    <dbReference type="NCBI Taxonomy" id="445327"/>
    <lineage>
        <taxon>Bacteria</taxon>
        <taxon>Pseudomonadati</taxon>
        <taxon>Planctomycetota</taxon>
        <taxon>Planctomycetia</taxon>
        <taxon>Pirellulales</taxon>
        <taxon>Pirellulaceae</taxon>
        <taxon>Neorhodopirellula</taxon>
    </lineage>
</organism>
<comment type="caution">
    <text evidence="11">The sequence shown here is derived from an EMBL/GenBank/DDBJ whole genome shotgun (WGS) entry which is preliminary data.</text>
</comment>
<evidence type="ECO:0000256" key="6">
    <source>
        <dbReference type="ARBA" id="ARBA00022692"/>
    </source>
</evidence>
<dbReference type="Gene3D" id="3.90.550.10">
    <property type="entry name" value="Spore Coat Polysaccharide Biosynthesis Protein SpsA, Chain A"/>
    <property type="match status" value="1"/>
</dbReference>
<dbReference type="InterPro" id="IPR025993">
    <property type="entry name" value="Ceramide_glucosylTrfase"/>
</dbReference>
<evidence type="ECO:0000256" key="5">
    <source>
        <dbReference type="ARBA" id="ARBA00022679"/>
    </source>
</evidence>
<feature type="transmembrane region" description="Helical" evidence="9">
    <location>
        <begin position="6"/>
        <end position="28"/>
    </location>
</feature>
<dbReference type="Pfam" id="PF00535">
    <property type="entry name" value="Glycos_transf_2"/>
    <property type="match status" value="1"/>
</dbReference>
<keyword evidence="8 9" id="KW-0472">Membrane</keyword>
<proteinExistence type="predicted"/>
<keyword evidence="5" id="KW-0808">Transferase</keyword>
<evidence type="ECO:0000313" key="11">
    <source>
        <dbReference type="EMBL" id="SMP66145.1"/>
    </source>
</evidence>
<comment type="pathway">
    <text evidence="2">Lipid metabolism; sphingolipid metabolism.</text>
</comment>
<accession>A0ABY1QB23</accession>